<dbReference type="AlphaFoldDB" id="A0A1Y6D650"/>
<dbReference type="OrthoDB" id="9780267at2"/>
<dbReference type="EMBL" id="FXAM01000001">
    <property type="protein sequence ID" value="SMF95395.1"/>
    <property type="molecule type" value="Genomic_DNA"/>
</dbReference>
<dbReference type="Pfam" id="PF04367">
    <property type="entry name" value="DUF502"/>
    <property type="match status" value="1"/>
</dbReference>
<sequence>MKAKLQQFFGYFLIGVLGLLPIVIIFQIVIYIEVLLGDFLVNIWGRYENPWVPVLLFALVVAFFAYIGYLLKQDKAYLLYFVEKIIHRIPLLGTIYRVSKKILGLFRGDEENRLREVVYIEYPKDGLWVPAYITNRMGDHVVVYVPTSPNPTSGFTLIVHESKVVHSDMSIEQASSFVISLGVDMPKPDEAGRLIPPRADA</sequence>
<evidence type="ECO:0000256" key="1">
    <source>
        <dbReference type="SAM" id="Phobius"/>
    </source>
</evidence>
<keyword evidence="1" id="KW-1133">Transmembrane helix</keyword>
<dbReference type="STRING" id="1760988.SAMN02949497_2758"/>
<feature type="transmembrane region" description="Helical" evidence="1">
    <location>
        <begin position="52"/>
        <end position="71"/>
    </location>
</feature>
<gene>
    <name evidence="2" type="ORF">SAMN02949497_2758</name>
</gene>
<evidence type="ECO:0000313" key="2">
    <source>
        <dbReference type="EMBL" id="SMF95395.1"/>
    </source>
</evidence>
<dbReference type="InterPro" id="IPR007462">
    <property type="entry name" value="COV1-like"/>
</dbReference>
<dbReference type="RefSeq" id="WP_085213593.1">
    <property type="nucleotide sequence ID" value="NZ_FXAM01000001.1"/>
</dbReference>
<dbReference type="PANTHER" id="PTHR31876:SF26">
    <property type="entry name" value="PROTEIN LIKE COV 2"/>
    <property type="match status" value="1"/>
</dbReference>
<keyword evidence="3" id="KW-1185">Reference proteome</keyword>
<evidence type="ECO:0000313" key="3">
    <source>
        <dbReference type="Proteomes" id="UP000192923"/>
    </source>
</evidence>
<dbReference type="PANTHER" id="PTHR31876">
    <property type="entry name" value="COV-LIKE PROTEIN 1"/>
    <property type="match status" value="1"/>
</dbReference>
<name>A0A1Y6D650_9GAMM</name>
<organism evidence="2 3">
    <name type="scientific">Methylomagnum ishizawai</name>
    <dbReference type="NCBI Taxonomy" id="1760988"/>
    <lineage>
        <taxon>Bacteria</taxon>
        <taxon>Pseudomonadati</taxon>
        <taxon>Pseudomonadota</taxon>
        <taxon>Gammaproteobacteria</taxon>
        <taxon>Methylococcales</taxon>
        <taxon>Methylococcaceae</taxon>
        <taxon>Methylomagnum</taxon>
    </lineage>
</organism>
<reference evidence="2 3" key="1">
    <citation type="submission" date="2016-12" db="EMBL/GenBank/DDBJ databases">
        <authorList>
            <person name="Song W.-J."/>
            <person name="Kurnit D.M."/>
        </authorList>
    </citation>
    <scope>NUCLEOTIDE SEQUENCE [LARGE SCALE GENOMIC DNA]</scope>
    <source>
        <strain evidence="2 3">175</strain>
    </source>
</reference>
<feature type="transmembrane region" description="Helical" evidence="1">
    <location>
        <begin position="12"/>
        <end position="32"/>
    </location>
</feature>
<keyword evidence="1" id="KW-0812">Transmembrane</keyword>
<dbReference type="Proteomes" id="UP000192923">
    <property type="component" value="Unassembled WGS sequence"/>
</dbReference>
<accession>A0A1Y6D650</accession>
<keyword evidence="1" id="KW-0472">Membrane</keyword>
<proteinExistence type="predicted"/>
<protein>
    <submittedName>
        <fullName evidence="2">Uncharacterized membrane protein</fullName>
    </submittedName>
</protein>